<comment type="caution">
    <text evidence="1">The sequence shown here is derived from an EMBL/GenBank/DDBJ whole genome shotgun (WGS) entry which is preliminary data.</text>
</comment>
<sequence>MLINGMKGAALGWLSLGRDAIAHRFTERVTGLLRTYGVGNKGGIGIGPPEVPRLVVLGREVFAPKLNVGVPAVDIGNKGTAGTVVPDKLVAFDDI</sequence>
<keyword evidence="2" id="KW-1185">Reference proteome</keyword>
<accession>A0ABD1YCB7</accession>
<evidence type="ECO:0000313" key="1">
    <source>
        <dbReference type="EMBL" id="KAL2624316.1"/>
    </source>
</evidence>
<dbReference type="Proteomes" id="UP001605036">
    <property type="component" value="Unassembled WGS sequence"/>
</dbReference>
<dbReference type="AlphaFoldDB" id="A0ABD1YCB7"/>
<gene>
    <name evidence="1" type="ORF">R1flu_008561</name>
</gene>
<proteinExistence type="predicted"/>
<reference evidence="1 2" key="1">
    <citation type="submission" date="2024-09" db="EMBL/GenBank/DDBJ databases">
        <title>Chromosome-scale assembly of Riccia fluitans.</title>
        <authorList>
            <person name="Paukszto L."/>
            <person name="Sawicki J."/>
            <person name="Karawczyk K."/>
            <person name="Piernik-Szablinska J."/>
            <person name="Szczecinska M."/>
            <person name="Mazdziarz M."/>
        </authorList>
    </citation>
    <scope>NUCLEOTIDE SEQUENCE [LARGE SCALE GENOMIC DNA]</scope>
    <source>
        <strain evidence="1">Rf_01</strain>
        <tissue evidence="1">Aerial parts of the thallus</tissue>
    </source>
</reference>
<dbReference type="EMBL" id="JBHFFA010000005">
    <property type="protein sequence ID" value="KAL2624316.1"/>
    <property type="molecule type" value="Genomic_DNA"/>
</dbReference>
<evidence type="ECO:0000313" key="2">
    <source>
        <dbReference type="Proteomes" id="UP001605036"/>
    </source>
</evidence>
<name>A0ABD1YCB7_9MARC</name>
<organism evidence="1 2">
    <name type="scientific">Riccia fluitans</name>
    <dbReference type="NCBI Taxonomy" id="41844"/>
    <lineage>
        <taxon>Eukaryota</taxon>
        <taxon>Viridiplantae</taxon>
        <taxon>Streptophyta</taxon>
        <taxon>Embryophyta</taxon>
        <taxon>Marchantiophyta</taxon>
        <taxon>Marchantiopsida</taxon>
        <taxon>Marchantiidae</taxon>
        <taxon>Marchantiales</taxon>
        <taxon>Ricciaceae</taxon>
        <taxon>Riccia</taxon>
    </lineage>
</organism>
<protein>
    <submittedName>
        <fullName evidence="1">Uncharacterized protein</fullName>
    </submittedName>
</protein>